<protein>
    <submittedName>
        <fullName evidence="1">Uncharacterized protein</fullName>
    </submittedName>
</protein>
<name>A0AAV2PY69_MEGNR</name>
<sequence length="164" mass="18377">MPSNYSKIALGNEVQEAAYALQIFHRSKDLRTSIRIRRETNSIEEEGNLQNTNLAYTILGFSLDSGAECLGLVIPNYITNPNHYLSDNLDNSSVTSKIILQGHIPLWLCGDKNVIGSDSLLEIPSQHFSVSLKVMMDIAQLSQQQPTSNEFTVNQFYSSVHMDR</sequence>
<dbReference type="Proteomes" id="UP001497623">
    <property type="component" value="Unassembled WGS sequence"/>
</dbReference>
<accession>A0AAV2PY69</accession>
<dbReference type="EMBL" id="CAXKWB010002511">
    <property type="protein sequence ID" value="CAL4067088.1"/>
    <property type="molecule type" value="Genomic_DNA"/>
</dbReference>
<proteinExistence type="predicted"/>
<reference evidence="1 2" key="1">
    <citation type="submission" date="2024-05" db="EMBL/GenBank/DDBJ databases">
        <authorList>
            <person name="Wallberg A."/>
        </authorList>
    </citation>
    <scope>NUCLEOTIDE SEQUENCE [LARGE SCALE GENOMIC DNA]</scope>
</reference>
<dbReference type="AlphaFoldDB" id="A0AAV2PY69"/>
<gene>
    <name evidence="1" type="ORF">MNOR_LOCUS6174</name>
</gene>
<evidence type="ECO:0000313" key="2">
    <source>
        <dbReference type="Proteomes" id="UP001497623"/>
    </source>
</evidence>
<organism evidence="1 2">
    <name type="scientific">Meganyctiphanes norvegica</name>
    <name type="common">Northern krill</name>
    <name type="synonym">Thysanopoda norvegica</name>
    <dbReference type="NCBI Taxonomy" id="48144"/>
    <lineage>
        <taxon>Eukaryota</taxon>
        <taxon>Metazoa</taxon>
        <taxon>Ecdysozoa</taxon>
        <taxon>Arthropoda</taxon>
        <taxon>Crustacea</taxon>
        <taxon>Multicrustacea</taxon>
        <taxon>Malacostraca</taxon>
        <taxon>Eumalacostraca</taxon>
        <taxon>Eucarida</taxon>
        <taxon>Euphausiacea</taxon>
        <taxon>Euphausiidae</taxon>
        <taxon>Meganyctiphanes</taxon>
    </lineage>
</organism>
<evidence type="ECO:0000313" key="1">
    <source>
        <dbReference type="EMBL" id="CAL4067088.1"/>
    </source>
</evidence>
<comment type="caution">
    <text evidence="1">The sequence shown here is derived from an EMBL/GenBank/DDBJ whole genome shotgun (WGS) entry which is preliminary data.</text>
</comment>
<keyword evidence="2" id="KW-1185">Reference proteome</keyword>